<dbReference type="GO" id="GO:0000978">
    <property type="term" value="F:RNA polymerase II cis-regulatory region sequence-specific DNA binding"/>
    <property type="evidence" value="ECO:0000318"/>
    <property type="project" value="GO_Central"/>
</dbReference>
<keyword evidence="3" id="KW-0238">DNA-binding</keyword>
<dbReference type="Gramene" id="KGN59225">
    <property type="protein sequence ID" value="KGN59225"/>
    <property type="gene ID" value="Csa_3G782720"/>
</dbReference>
<feature type="compositionally biased region" description="Acidic residues" evidence="6">
    <location>
        <begin position="358"/>
        <end position="374"/>
    </location>
</feature>
<dbReference type="EMBL" id="CM002924">
    <property type="protein sequence ID" value="KGN59225.1"/>
    <property type="molecule type" value="Genomic_DNA"/>
</dbReference>
<evidence type="ECO:0000256" key="4">
    <source>
        <dbReference type="ARBA" id="ARBA00023163"/>
    </source>
</evidence>
<reference evidence="8 9" key="3">
    <citation type="journal article" date="2010" name="BMC Genomics">
        <title>Transcriptome sequencing and comparative analysis of cucumber flowers with different sex types.</title>
        <authorList>
            <person name="Guo S."/>
            <person name="Zheng Y."/>
            <person name="Joung J.G."/>
            <person name="Liu S."/>
            <person name="Zhang Z."/>
            <person name="Crasta O.R."/>
            <person name="Sobral B.W."/>
            <person name="Xu Y."/>
            <person name="Huang S."/>
            <person name="Fei Z."/>
        </authorList>
    </citation>
    <scope>NUCLEOTIDE SEQUENCE [LARGE SCALE GENOMIC DNA]</scope>
    <source>
        <strain evidence="9">cv. 9930</strain>
    </source>
</reference>
<keyword evidence="9" id="KW-1185">Reference proteome</keyword>
<dbReference type="KEGG" id="csv:101219702"/>
<dbReference type="PANTHER" id="PTHR11945">
    <property type="entry name" value="MADS BOX PROTEIN"/>
    <property type="match status" value="1"/>
</dbReference>
<evidence type="ECO:0000256" key="3">
    <source>
        <dbReference type="ARBA" id="ARBA00023125"/>
    </source>
</evidence>
<dbReference type="Pfam" id="PF00319">
    <property type="entry name" value="SRF-TF"/>
    <property type="match status" value="1"/>
</dbReference>
<accession>A0A0A0LB39</accession>
<reference evidence="8 9" key="2">
    <citation type="journal article" date="2009" name="PLoS ONE">
        <title>An integrated genetic and cytogenetic map of the cucumber genome.</title>
        <authorList>
            <person name="Ren Y."/>
            <person name="Zhang Z."/>
            <person name="Liu J."/>
            <person name="Staub J.E."/>
            <person name="Han Y."/>
            <person name="Cheng Z."/>
            <person name="Li X."/>
            <person name="Lu J."/>
            <person name="Miao H."/>
            <person name="Kang H."/>
            <person name="Xie B."/>
            <person name="Gu X."/>
            <person name="Wang X."/>
            <person name="Du Y."/>
            <person name="Jin W."/>
            <person name="Huang S."/>
        </authorList>
    </citation>
    <scope>NUCLEOTIDE SEQUENCE [LARGE SCALE GENOMIC DNA]</scope>
    <source>
        <strain evidence="9">cv. 9930</strain>
    </source>
</reference>
<feature type="compositionally biased region" description="Low complexity" evidence="6">
    <location>
        <begin position="347"/>
        <end position="357"/>
    </location>
</feature>
<keyword evidence="2" id="KW-0805">Transcription regulation</keyword>
<dbReference type="STRING" id="3659.A0A0A0LB39"/>
<protein>
    <recommendedName>
        <fullName evidence="7">MADS-box domain-containing protein</fullName>
    </recommendedName>
</protein>
<dbReference type="AlphaFoldDB" id="A0A0A0LB39"/>
<keyword evidence="4" id="KW-0804">Transcription</keyword>
<evidence type="ECO:0000256" key="5">
    <source>
        <dbReference type="ARBA" id="ARBA00023242"/>
    </source>
</evidence>
<evidence type="ECO:0000256" key="2">
    <source>
        <dbReference type="ARBA" id="ARBA00023015"/>
    </source>
</evidence>
<dbReference type="InterPro" id="IPR002100">
    <property type="entry name" value="TF_MADSbox"/>
</dbReference>
<dbReference type="Proteomes" id="UP000029981">
    <property type="component" value="Chromosome 3"/>
</dbReference>
<feature type="region of interest" description="Disordered" evidence="6">
    <location>
        <begin position="344"/>
        <end position="387"/>
    </location>
</feature>
<dbReference type="InterPro" id="IPR033897">
    <property type="entry name" value="SRF-like_MADS-box"/>
</dbReference>
<dbReference type="PANTHER" id="PTHR11945:SF521">
    <property type="entry name" value="AGAMOUS-LIKE 48-RELATED"/>
    <property type="match status" value="1"/>
</dbReference>
<sequence length="387" mass="43343">MTRKKVKLVWIASDNARKASFKKRRLGLLKKVSELTTLCGVYAFAVVTGPDEDHPVIWPSLSAAQHLYRRFHSLPEVERQKKMTNQETYLKERTTKTQDLLKKHIKKNQELELDLLMHQLHQGRQIYQLTNGELLGLFWMIEERIRDCRKRIEYHHQVHRLPPPPGLVTSNPALLETENNEMDLVDNGRNLMDQWFIDMVMNTNDKTGGSSSSMAGELGFVQSEGNGVDMMTNGGGNSMMEASEIGGTGTIIVEGDGEENNLLSEWNFGGNDDCGMSEIEKLVNDIGGVGHAELNASSMDLSHAQADFGIDCNVGGPMGSLFTDGVDVNDDGEMMLSGLFENEITENENVNQNGNDQNNEEEDEEVEDEDDEDDILSKEWSNNFSSP</sequence>
<dbReference type="OrthoDB" id="762064at2759"/>
<dbReference type="SMART" id="SM00432">
    <property type="entry name" value="MADS"/>
    <property type="match status" value="1"/>
</dbReference>
<dbReference type="InterPro" id="IPR036879">
    <property type="entry name" value="TF_MADSbox_sf"/>
</dbReference>
<name>A0A0A0LB39_CUCSA</name>
<reference evidence="8 9" key="4">
    <citation type="journal article" date="2011" name="BMC Genomics">
        <title>RNA-Seq improves annotation of protein-coding genes in the cucumber genome.</title>
        <authorList>
            <person name="Li Z."/>
            <person name="Zhang Z."/>
            <person name="Yan P."/>
            <person name="Huang S."/>
            <person name="Fei Z."/>
            <person name="Lin K."/>
        </authorList>
    </citation>
    <scope>NUCLEOTIDE SEQUENCE [LARGE SCALE GENOMIC DNA]</scope>
    <source>
        <strain evidence="9">cv. 9930</strain>
    </source>
</reference>
<dbReference type="GO" id="GO:0045944">
    <property type="term" value="P:positive regulation of transcription by RNA polymerase II"/>
    <property type="evidence" value="ECO:0007669"/>
    <property type="project" value="InterPro"/>
</dbReference>
<evidence type="ECO:0000259" key="7">
    <source>
        <dbReference type="PROSITE" id="PS50066"/>
    </source>
</evidence>
<organism evidence="8 9">
    <name type="scientific">Cucumis sativus</name>
    <name type="common">Cucumber</name>
    <dbReference type="NCBI Taxonomy" id="3659"/>
    <lineage>
        <taxon>Eukaryota</taxon>
        <taxon>Viridiplantae</taxon>
        <taxon>Streptophyta</taxon>
        <taxon>Embryophyta</taxon>
        <taxon>Tracheophyta</taxon>
        <taxon>Spermatophyta</taxon>
        <taxon>Magnoliopsida</taxon>
        <taxon>eudicotyledons</taxon>
        <taxon>Gunneridae</taxon>
        <taxon>Pentapetalae</taxon>
        <taxon>rosids</taxon>
        <taxon>fabids</taxon>
        <taxon>Cucurbitales</taxon>
        <taxon>Cucurbitaceae</taxon>
        <taxon>Benincaseae</taxon>
        <taxon>Cucumis</taxon>
    </lineage>
</organism>
<dbReference type="Gene3D" id="3.40.1810.10">
    <property type="entry name" value="Transcription factor, MADS-box"/>
    <property type="match status" value="1"/>
</dbReference>
<dbReference type="GO" id="GO:0006357">
    <property type="term" value="P:regulation of transcription by RNA polymerase II"/>
    <property type="evidence" value="ECO:0000318"/>
    <property type="project" value="GO_Central"/>
</dbReference>
<reference evidence="8 9" key="1">
    <citation type="journal article" date="2009" name="Nat. Genet.">
        <title>The genome of the cucumber, Cucumis sativus L.</title>
        <authorList>
            <person name="Huang S."/>
            <person name="Li R."/>
            <person name="Zhang Z."/>
            <person name="Li L."/>
            <person name="Gu X."/>
            <person name="Fan W."/>
            <person name="Lucas W.J."/>
            <person name="Wang X."/>
            <person name="Xie B."/>
            <person name="Ni P."/>
            <person name="Ren Y."/>
            <person name="Zhu H."/>
            <person name="Li J."/>
            <person name="Lin K."/>
            <person name="Jin W."/>
            <person name="Fei Z."/>
            <person name="Li G."/>
            <person name="Staub J."/>
            <person name="Kilian A."/>
            <person name="van der Vossen E.A."/>
            <person name="Wu Y."/>
            <person name="Guo J."/>
            <person name="He J."/>
            <person name="Jia Z."/>
            <person name="Ren Y."/>
            <person name="Tian G."/>
            <person name="Lu Y."/>
            <person name="Ruan J."/>
            <person name="Qian W."/>
            <person name="Wang M."/>
            <person name="Huang Q."/>
            <person name="Li B."/>
            <person name="Xuan Z."/>
            <person name="Cao J."/>
            <person name="Asan"/>
            <person name="Wu Z."/>
            <person name="Zhang J."/>
            <person name="Cai Q."/>
            <person name="Bai Y."/>
            <person name="Zhao B."/>
            <person name="Han Y."/>
            <person name="Li Y."/>
            <person name="Li X."/>
            <person name="Wang S."/>
            <person name="Shi Q."/>
            <person name="Liu S."/>
            <person name="Cho W.K."/>
            <person name="Kim J.Y."/>
            <person name="Xu Y."/>
            <person name="Heller-Uszynska K."/>
            <person name="Miao H."/>
            <person name="Cheng Z."/>
            <person name="Zhang S."/>
            <person name="Wu J."/>
            <person name="Yang Y."/>
            <person name="Kang H."/>
            <person name="Li M."/>
            <person name="Liang H."/>
            <person name="Ren X."/>
            <person name="Shi Z."/>
            <person name="Wen M."/>
            <person name="Jian M."/>
            <person name="Yang H."/>
            <person name="Zhang G."/>
            <person name="Yang Z."/>
            <person name="Chen R."/>
            <person name="Liu S."/>
            <person name="Li J."/>
            <person name="Ma L."/>
            <person name="Liu H."/>
            <person name="Zhou Y."/>
            <person name="Zhao J."/>
            <person name="Fang X."/>
            <person name="Li G."/>
            <person name="Fang L."/>
            <person name="Li Y."/>
            <person name="Liu D."/>
            <person name="Zheng H."/>
            <person name="Zhang Y."/>
            <person name="Qin N."/>
            <person name="Li Z."/>
            <person name="Yang G."/>
            <person name="Yang S."/>
            <person name="Bolund L."/>
            <person name="Kristiansen K."/>
            <person name="Zheng H."/>
            <person name="Li S."/>
            <person name="Zhang X."/>
            <person name="Yang H."/>
            <person name="Wang J."/>
            <person name="Sun R."/>
            <person name="Zhang B."/>
            <person name="Jiang S."/>
            <person name="Wang J."/>
            <person name="Du Y."/>
            <person name="Li S."/>
        </authorList>
    </citation>
    <scope>NUCLEOTIDE SEQUENCE [LARGE SCALE GENOMIC DNA]</scope>
    <source>
        <strain evidence="9">cv. 9930</strain>
    </source>
</reference>
<feature type="domain" description="MADS-box" evidence="7">
    <location>
        <begin position="1"/>
        <end position="47"/>
    </location>
</feature>
<dbReference type="SUPFAM" id="SSF55455">
    <property type="entry name" value="SRF-like"/>
    <property type="match status" value="1"/>
</dbReference>
<gene>
    <name evidence="8" type="ORF">Csa_3G782720</name>
</gene>
<dbReference type="GO" id="GO:0000981">
    <property type="term" value="F:DNA-binding transcription factor activity, RNA polymerase II-specific"/>
    <property type="evidence" value="ECO:0000318"/>
    <property type="project" value="GO_Central"/>
</dbReference>
<evidence type="ECO:0000313" key="8">
    <source>
        <dbReference type="EMBL" id="KGN59225.1"/>
    </source>
</evidence>
<keyword evidence="5" id="KW-0539">Nucleus</keyword>
<evidence type="ECO:0000313" key="9">
    <source>
        <dbReference type="Proteomes" id="UP000029981"/>
    </source>
</evidence>
<dbReference type="eggNOG" id="KOG0014">
    <property type="taxonomic scope" value="Eukaryota"/>
</dbReference>
<comment type="subcellular location">
    <subcellularLocation>
        <location evidence="1">Nucleus</location>
    </subcellularLocation>
</comment>
<proteinExistence type="predicted"/>
<dbReference type="PRINTS" id="PR00404">
    <property type="entry name" value="MADSDOMAIN"/>
</dbReference>
<evidence type="ECO:0000256" key="6">
    <source>
        <dbReference type="SAM" id="MobiDB-lite"/>
    </source>
</evidence>
<dbReference type="GO" id="GO:0046983">
    <property type="term" value="F:protein dimerization activity"/>
    <property type="evidence" value="ECO:0007669"/>
    <property type="project" value="InterPro"/>
</dbReference>
<dbReference type="GO" id="GO:0005634">
    <property type="term" value="C:nucleus"/>
    <property type="evidence" value="ECO:0007669"/>
    <property type="project" value="UniProtKB-SubCell"/>
</dbReference>
<dbReference type="CDD" id="cd00266">
    <property type="entry name" value="MADS_SRF_like"/>
    <property type="match status" value="1"/>
</dbReference>
<dbReference type="PROSITE" id="PS50066">
    <property type="entry name" value="MADS_BOX_2"/>
    <property type="match status" value="1"/>
</dbReference>
<evidence type="ECO:0000256" key="1">
    <source>
        <dbReference type="ARBA" id="ARBA00004123"/>
    </source>
</evidence>